<dbReference type="FunFam" id="1.10.630.10:FF:000018">
    <property type="entry name" value="Cytochrome P450 monooxygenase"/>
    <property type="match status" value="1"/>
</dbReference>
<keyword evidence="3 7" id="KW-0479">Metal-binding</keyword>
<keyword evidence="4 7" id="KW-0560">Oxidoreductase</keyword>
<dbReference type="EMBL" id="SPAZ01000112">
    <property type="protein sequence ID" value="TQE35327.1"/>
    <property type="molecule type" value="Genomic_DNA"/>
</dbReference>
<dbReference type="GO" id="GO:0020037">
    <property type="term" value="F:heme binding"/>
    <property type="evidence" value="ECO:0007669"/>
    <property type="project" value="InterPro"/>
</dbReference>
<keyword evidence="5 7" id="KW-0408">Iron</keyword>
<evidence type="ECO:0000256" key="2">
    <source>
        <dbReference type="ARBA" id="ARBA00022617"/>
    </source>
</evidence>
<dbReference type="InterPro" id="IPR002397">
    <property type="entry name" value="Cyt_P450_B"/>
</dbReference>
<dbReference type="GO" id="GO:0004497">
    <property type="term" value="F:monooxygenase activity"/>
    <property type="evidence" value="ECO:0007669"/>
    <property type="project" value="UniProtKB-KW"/>
</dbReference>
<dbReference type="PROSITE" id="PS00086">
    <property type="entry name" value="CYTOCHROME_P450"/>
    <property type="match status" value="1"/>
</dbReference>
<dbReference type="Gene3D" id="1.10.630.10">
    <property type="entry name" value="Cytochrome P450"/>
    <property type="match status" value="1"/>
</dbReference>
<evidence type="ECO:0000256" key="3">
    <source>
        <dbReference type="ARBA" id="ARBA00022723"/>
    </source>
</evidence>
<dbReference type="AlphaFoldDB" id="A0AAE8W639"/>
<dbReference type="RefSeq" id="WP_048821483.1">
    <property type="nucleotide sequence ID" value="NZ_JARAVC010000522.1"/>
</dbReference>
<evidence type="ECO:0000313" key="9">
    <source>
        <dbReference type="Proteomes" id="UP000318720"/>
    </source>
</evidence>
<comment type="similarity">
    <text evidence="1 7">Belongs to the cytochrome P450 family.</text>
</comment>
<comment type="caution">
    <text evidence="8">The sequence shown here is derived from an EMBL/GenBank/DDBJ whole genome shotgun (WGS) entry which is preliminary data.</text>
</comment>
<name>A0AAE8W639_9ACTN</name>
<keyword evidence="6 7" id="KW-0503">Monooxygenase</keyword>
<keyword evidence="2 7" id="KW-0349">Heme</keyword>
<dbReference type="PRINTS" id="PR00359">
    <property type="entry name" value="BP450"/>
</dbReference>
<dbReference type="CDD" id="cd11029">
    <property type="entry name" value="CYP107-like"/>
    <property type="match status" value="1"/>
</dbReference>
<evidence type="ECO:0000313" key="8">
    <source>
        <dbReference type="EMBL" id="TQE35327.1"/>
    </source>
</evidence>
<protein>
    <submittedName>
        <fullName evidence="8">Cytochrome P450</fullName>
    </submittedName>
</protein>
<evidence type="ECO:0000256" key="4">
    <source>
        <dbReference type="ARBA" id="ARBA00023002"/>
    </source>
</evidence>
<gene>
    <name evidence="8" type="ORF">Sipo8835_13300</name>
</gene>
<dbReference type="InterPro" id="IPR017972">
    <property type="entry name" value="Cyt_P450_CS"/>
</dbReference>
<accession>A0AAE8W639</accession>
<dbReference type="GO" id="GO:0005506">
    <property type="term" value="F:iron ion binding"/>
    <property type="evidence" value="ECO:0007669"/>
    <property type="project" value="InterPro"/>
</dbReference>
<dbReference type="InterPro" id="IPR036396">
    <property type="entry name" value="Cyt_P450_sf"/>
</dbReference>
<dbReference type="GO" id="GO:0016705">
    <property type="term" value="F:oxidoreductase activity, acting on paired donors, with incorporation or reduction of molecular oxygen"/>
    <property type="evidence" value="ECO:0007669"/>
    <property type="project" value="InterPro"/>
</dbReference>
<dbReference type="PANTHER" id="PTHR46696">
    <property type="entry name" value="P450, PUTATIVE (EUROFUNG)-RELATED"/>
    <property type="match status" value="1"/>
</dbReference>
<proteinExistence type="inferred from homology"/>
<dbReference type="SUPFAM" id="SSF48264">
    <property type="entry name" value="Cytochrome P450"/>
    <property type="match status" value="1"/>
</dbReference>
<organism evidence="8 9">
    <name type="scientific">Streptomyces ipomoeae</name>
    <dbReference type="NCBI Taxonomy" id="103232"/>
    <lineage>
        <taxon>Bacteria</taxon>
        <taxon>Bacillati</taxon>
        <taxon>Actinomycetota</taxon>
        <taxon>Actinomycetes</taxon>
        <taxon>Kitasatosporales</taxon>
        <taxon>Streptomycetaceae</taxon>
        <taxon>Streptomyces</taxon>
    </lineage>
</organism>
<evidence type="ECO:0000256" key="7">
    <source>
        <dbReference type="RuleBase" id="RU000461"/>
    </source>
</evidence>
<reference evidence="8 9" key="1">
    <citation type="submission" date="2019-03" db="EMBL/GenBank/DDBJ databases">
        <title>Comparative genomic analyses of the sweetpotato soil rot pathogen, Streptomyces ipomoeae.</title>
        <authorList>
            <person name="Ruschel Soares N."/>
            <person name="Badger J.H."/>
            <person name="Huguet-Tapia J.C."/>
            <person name="Clark C.A."/>
            <person name="Pettis G.S."/>
        </authorList>
    </citation>
    <scope>NUCLEOTIDE SEQUENCE [LARGE SCALE GENOMIC DNA]</scope>
    <source>
        <strain evidence="8 9">88-35</strain>
    </source>
</reference>
<dbReference type="PANTHER" id="PTHR46696:SF1">
    <property type="entry name" value="CYTOCHROME P450 YJIB-RELATED"/>
    <property type="match status" value="1"/>
</dbReference>
<evidence type="ECO:0000256" key="1">
    <source>
        <dbReference type="ARBA" id="ARBA00010617"/>
    </source>
</evidence>
<sequence length="402" mass="44553">MRPPTTEPVVLGPDFIEDPHSVHARLREQGPALQAVMPTGLKAWLVTDYEKGRALLADPRLSKNMADAGHLFERHQTDMSRQRDYSHAIQKSMINMDPPDHTRLRGLIGKAFTMRQVKRLRPRIAQIADELLDSLAGRIEFDVITEYAAPLVSMVIAEMLGVPEEHRAEFRAISDVLTFDADRETVDKASNALLVLVSDIVEARRADPDDRLISWLILAADGEDRLSHEEIVSLVVVLFVGGFDTTVNLIGNGTLSLLRNPDQLAVLLADPSLLPNAVEEFLRFEGSANISHFRRTVEPIPVGDVTIPADEFVFVGLLSANRDPDPDRLDVTRSEAGHIAFGHGIHHCVGAPLARAEGEIAFGRLLDRFPSLGLAIDPSELMWRPSMLHRGMRSLPVRAESR</sequence>
<evidence type="ECO:0000256" key="5">
    <source>
        <dbReference type="ARBA" id="ARBA00023004"/>
    </source>
</evidence>
<evidence type="ECO:0000256" key="6">
    <source>
        <dbReference type="ARBA" id="ARBA00023033"/>
    </source>
</evidence>
<dbReference type="Pfam" id="PF00067">
    <property type="entry name" value="p450"/>
    <property type="match status" value="1"/>
</dbReference>
<dbReference type="InterPro" id="IPR001128">
    <property type="entry name" value="Cyt_P450"/>
</dbReference>
<dbReference type="Proteomes" id="UP000318720">
    <property type="component" value="Unassembled WGS sequence"/>
</dbReference>